<proteinExistence type="predicted"/>
<keyword evidence="2" id="KW-0732">Signal</keyword>
<comment type="caution">
    <text evidence="3">The sequence shown here is derived from an EMBL/GenBank/DDBJ whole genome shotgun (WGS) entry which is preliminary data.</text>
</comment>
<feature type="coiled-coil region" evidence="1">
    <location>
        <begin position="65"/>
        <end position="95"/>
    </location>
</feature>
<evidence type="ECO:0000313" key="3">
    <source>
        <dbReference type="EMBL" id="CAB3405232.1"/>
    </source>
</evidence>
<keyword evidence="4" id="KW-1185">Reference proteome</keyword>
<evidence type="ECO:0000256" key="2">
    <source>
        <dbReference type="SAM" id="SignalP"/>
    </source>
</evidence>
<dbReference type="EMBL" id="CADEPM010000004">
    <property type="protein sequence ID" value="CAB3405232.1"/>
    <property type="molecule type" value="Genomic_DNA"/>
</dbReference>
<keyword evidence="1" id="KW-0175">Coiled coil</keyword>
<gene>
    <name evidence="3" type="ORF">CBOVIS_LOCUS7457</name>
</gene>
<evidence type="ECO:0000313" key="4">
    <source>
        <dbReference type="Proteomes" id="UP000494206"/>
    </source>
</evidence>
<feature type="signal peptide" evidence="2">
    <location>
        <begin position="1"/>
        <end position="17"/>
    </location>
</feature>
<accession>A0A8S1EYS0</accession>
<sequence>MRIPILILLAMVPNGRGQYGEETPNYCADYVECAAVSVLEERLCLGNSVWRPYWLPDRHDPKKCHEKLKNDYIMLERLEEELDTQLNACLMENSKPLENADECSRIAKSPKFSFGRTITYVPTRCFTGLKNRIKRQCGALAKCCPALSRCRLLTLESTLQKMINTTTANLKKRAVDCEKGLEVAPLTLENHQFSTDSNTEDIGVPGPSGNVVVNFRDQETLRKQMDDDKSKASGFVNVRFHTQDEHEAHANKVLIRYGDNEPKLSYPERVADFEKKYNKAMKHTKYYKDRISELDKIVNQGVESLIDAATVSDTAPPMGTVTLSASNDDQNLVVEDFGSGTEAVTSSPIIFVEKENEAGVGQAVACKPMTSFRFQRILELLGEKNDSDDMMEIRKLVKNFEEKLKGKTLSAEQMNKAKLIEKSLEMLIQHFEVDDFHKIANDTDKILSSDIPVCNSSGEPEGSGAVDVSESLDGETATMLVDDNGDKFLINQGATALIVGEANTTSLDDVENVTNFISDEYRREIQEFRKQQMLWSMKNGKGAKYNRRNETTCDMYMRCRSQMHLAVDSCAWRFASDQLLATMAESAESLLFKDDGMCSQKDGEQYTSLYEAMIGRNDKLRECLDEKNAKFFEQSVCLAYPEDQRKTYEAAVKRLLDADYPYQKSLECFKDANLVQEKCSKLRDCCPNFDVCRETTFDAESERTIINLTARLNAIKQDCVKAKAKSAVKLAVRQLLLSNSAGRHLLQLGLDISRGARVVRMAKYRE</sequence>
<dbReference type="AlphaFoldDB" id="A0A8S1EYS0"/>
<organism evidence="3 4">
    <name type="scientific">Caenorhabditis bovis</name>
    <dbReference type="NCBI Taxonomy" id="2654633"/>
    <lineage>
        <taxon>Eukaryota</taxon>
        <taxon>Metazoa</taxon>
        <taxon>Ecdysozoa</taxon>
        <taxon>Nematoda</taxon>
        <taxon>Chromadorea</taxon>
        <taxon>Rhabditida</taxon>
        <taxon>Rhabditina</taxon>
        <taxon>Rhabditomorpha</taxon>
        <taxon>Rhabditoidea</taxon>
        <taxon>Rhabditidae</taxon>
        <taxon>Peloderinae</taxon>
        <taxon>Caenorhabditis</taxon>
    </lineage>
</organism>
<name>A0A8S1EYS0_9PELO</name>
<reference evidence="3 4" key="1">
    <citation type="submission" date="2020-04" db="EMBL/GenBank/DDBJ databases">
        <authorList>
            <person name="Laetsch R D."/>
            <person name="Stevens L."/>
            <person name="Kumar S."/>
            <person name="Blaxter L. M."/>
        </authorList>
    </citation>
    <scope>NUCLEOTIDE SEQUENCE [LARGE SCALE GENOMIC DNA]</scope>
</reference>
<dbReference type="OrthoDB" id="5808079at2759"/>
<dbReference type="Proteomes" id="UP000494206">
    <property type="component" value="Unassembled WGS sequence"/>
</dbReference>
<feature type="chain" id="PRO_5035927928" evidence="2">
    <location>
        <begin position="18"/>
        <end position="766"/>
    </location>
</feature>
<protein>
    <submittedName>
        <fullName evidence="3">Uncharacterized protein</fullName>
    </submittedName>
</protein>
<evidence type="ECO:0000256" key="1">
    <source>
        <dbReference type="SAM" id="Coils"/>
    </source>
</evidence>